<keyword evidence="4" id="KW-0479">Metal-binding</keyword>
<keyword evidence="6" id="KW-0411">Iron-sulfur</keyword>
<evidence type="ECO:0000256" key="4">
    <source>
        <dbReference type="ARBA" id="ARBA00022723"/>
    </source>
</evidence>
<sequence>MKRRAVFLPMRNCPHRCIYCDQRAITGEYQPPSPHEVVTMLSTLLEPVELCYFGGSFTCQPERLQEEYLAAIVAAPSGSSVRFSTHPLCISRDTVERLKKFPISMVELGISSLDDHVLSLCNRGYSEKDGLKALKLLLDQGFSVAAQMMVGLPTQNLKSSLEDLFKLAELKGPRSITLRFYPCLVLRNTMLENLLLSGQYTPLSVSEAAHWVGTLLYYAKNLGFSVQRVGLQQTESLERSVSAGPHHPSFGELAKSVAFVLRLTGISSKGPWIIFQKDVSLLTGHNCWGLSFLSEMTGQSPEKLKAQIVIWENTN</sequence>
<dbReference type="KEGG" id="aco:Amico_0542"/>
<name>D5EDP6_AMICL</name>
<dbReference type="SMART" id="SM00729">
    <property type="entry name" value="Elp3"/>
    <property type="match status" value="1"/>
</dbReference>
<evidence type="ECO:0000313" key="9">
    <source>
        <dbReference type="Proteomes" id="UP000002366"/>
    </source>
</evidence>
<dbReference type="eggNOG" id="COG1243">
    <property type="taxonomic scope" value="Bacteria"/>
</dbReference>
<accession>D5EDP6</accession>
<dbReference type="PANTHER" id="PTHR11135:SF0">
    <property type="entry name" value="ELONGATOR COMPLEX PROTEIN 3"/>
    <property type="match status" value="1"/>
</dbReference>
<dbReference type="InterPro" id="IPR007197">
    <property type="entry name" value="rSAM"/>
</dbReference>
<dbReference type="EMBL" id="CP001997">
    <property type="protein sequence ID" value="ADE56678.1"/>
    <property type="molecule type" value="Genomic_DNA"/>
</dbReference>
<evidence type="ECO:0000256" key="3">
    <source>
        <dbReference type="ARBA" id="ARBA00022691"/>
    </source>
</evidence>
<reference evidence="8 9" key="1">
    <citation type="journal article" date="2010" name="Stand. Genomic Sci.">
        <title>Complete genome sequence of Aminobacterium colombiense type strain (ALA-1).</title>
        <authorList>
            <person name="Chertkov O."/>
            <person name="Sikorski J."/>
            <person name="Brambilla E."/>
            <person name="Lapidus A."/>
            <person name="Copeland A."/>
            <person name="Glavina Del Rio T."/>
            <person name="Nolan M."/>
            <person name="Lucas S."/>
            <person name="Tice H."/>
            <person name="Cheng J.F."/>
            <person name="Han C."/>
            <person name="Detter J.C."/>
            <person name="Bruce D."/>
            <person name="Tapia R."/>
            <person name="Goodwin L."/>
            <person name="Pitluck S."/>
            <person name="Liolios K."/>
            <person name="Ivanova N."/>
            <person name="Mavromatis K."/>
            <person name="Ovchinnikova G."/>
            <person name="Pati A."/>
            <person name="Chen A."/>
            <person name="Palaniappan K."/>
            <person name="Land M."/>
            <person name="Hauser L."/>
            <person name="Chang Y.J."/>
            <person name="Jeffries C.D."/>
            <person name="Spring S."/>
            <person name="Rohde M."/>
            <person name="Goker M."/>
            <person name="Bristow J."/>
            <person name="Eisen J.A."/>
            <person name="Markowitz V."/>
            <person name="Hugenholtz P."/>
            <person name="Kyrpides N.C."/>
            <person name="Klenk H.P."/>
        </authorList>
    </citation>
    <scope>NUCLEOTIDE SEQUENCE [LARGE SCALE GENOMIC DNA]</scope>
    <source>
        <strain evidence="9">DSM 12261 / ALA-1</strain>
    </source>
</reference>
<dbReference type="GO" id="GO:0003824">
    <property type="term" value="F:catalytic activity"/>
    <property type="evidence" value="ECO:0007669"/>
    <property type="project" value="InterPro"/>
</dbReference>
<gene>
    <name evidence="8" type="ordered locus">Amico_0542</name>
</gene>
<keyword evidence="3" id="KW-0949">S-adenosyl-L-methionine</keyword>
<dbReference type="PROSITE" id="PS51918">
    <property type="entry name" value="RADICAL_SAM"/>
    <property type="match status" value="1"/>
</dbReference>
<dbReference type="GO" id="GO:0002926">
    <property type="term" value="P:tRNA wobble base 5-methoxycarbonylmethyl-2-thiouridinylation"/>
    <property type="evidence" value="ECO:0007669"/>
    <property type="project" value="TreeGrafter"/>
</dbReference>
<dbReference type="InterPro" id="IPR006638">
    <property type="entry name" value="Elp3/MiaA/NifB-like_rSAM"/>
</dbReference>
<keyword evidence="2" id="KW-0004">4Fe-4S</keyword>
<dbReference type="SFLD" id="SFLDS00029">
    <property type="entry name" value="Radical_SAM"/>
    <property type="match status" value="2"/>
</dbReference>
<dbReference type="GO" id="GO:0046872">
    <property type="term" value="F:metal ion binding"/>
    <property type="evidence" value="ECO:0007669"/>
    <property type="project" value="UniProtKB-KW"/>
</dbReference>
<dbReference type="InterPro" id="IPR032432">
    <property type="entry name" value="Radical_SAM_C"/>
</dbReference>
<keyword evidence="9" id="KW-1185">Reference proteome</keyword>
<dbReference type="SFLD" id="SFLDG01082">
    <property type="entry name" value="B12-binding_domain_containing"/>
    <property type="match status" value="1"/>
</dbReference>
<dbReference type="Gene3D" id="3.80.30.20">
    <property type="entry name" value="tm_1862 like domain"/>
    <property type="match status" value="1"/>
</dbReference>
<keyword evidence="5" id="KW-0408">Iron</keyword>
<proteinExistence type="predicted"/>
<dbReference type="Pfam" id="PF16199">
    <property type="entry name" value="Radical_SAM_C"/>
    <property type="match status" value="1"/>
</dbReference>
<dbReference type="HOGENOM" id="CLU_057482_0_0_0"/>
<dbReference type="OrthoDB" id="9815044at2"/>
<evidence type="ECO:0000256" key="1">
    <source>
        <dbReference type="ARBA" id="ARBA00001966"/>
    </source>
</evidence>
<dbReference type="SUPFAM" id="SSF102114">
    <property type="entry name" value="Radical SAM enzymes"/>
    <property type="match status" value="1"/>
</dbReference>
<comment type="cofactor">
    <cofactor evidence="1">
        <name>[4Fe-4S] cluster</name>
        <dbReference type="ChEBI" id="CHEBI:49883"/>
    </cofactor>
</comment>
<dbReference type="InterPro" id="IPR058240">
    <property type="entry name" value="rSAM_sf"/>
</dbReference>
<dbReference type="Pfam" id="PF04055">
    <property type="entry name" value="Radical_SAM"/>
    <property type="match status" value="1"/>
</dbReference>
<evidence type="ECO:0000256" key="5">
    <source>
        <dbReference type="ARBA" id="ARBA00023004"/>
    </source>
</evidence>
<dbReference type="SFLD" id="SFLDG01086">
    <property type="entry name" value="elongater_protein-like"/>
    <property type="match status" value="1"/>
</dbReference>
<dbReference type="Proteomes" id="UP000002366">
    <property type="component" value="Chromosome"/>
</dbReference>
<dbReference type="PANTHER" id="PTHR11135">
    <property type="entry name" value="HISTONE ACETYLTRANSFERASE-RELATED"/>
    <property type="match status" value="1"/>
</dbReference>
<dbReference type="InterPro" id="IPR023404">
    <property type="entry name" value="rSAM_horseshoe"/>
</dbReference>
<organism evidence="8 9">
    <name type="scientific">Aminobacterium colombiense (strain DSM 12261 / ALA-1)</name>
    <dbReference type="NCBI Taxonomy" id="572547"/>
    <lineage>
        <taxon>Bacteria</taxon>
        <taxon>Thermotogati</taxon>
        <taxon>Synergistota</taxon>
        <taxon>Synergistia</taxon>
        <taxon>Synergistales</taxon>
        <taxon>Aminobacteriaceae</taxon>
        <taxon>Aminobacterium</taxon>
    </lineage>
</organism>
<dbReference type="AlphaFoldDB" id="D5EDP6"/>
<evidence type="ECO:0000259" key="7">
    <source>
        <dbReference type="PROSITE" id="PS51918"/>
    </source>
</evidence>
<dbReference type="GO" id="GO:0005737">
    <property type="term" value="C:cytoplasm"/>
    <property type="evidence" value="ECO:0007669"/>
    <property type="project" value="TreeGrafter"/>
</dbReference>
<evidence type="ECO:0000313" key="8">
    <source>
        <dbReference type="EMBL" id="ADE56678.1"/>
    </source>
</evidence>
<dbReference type="STRING" id="572547.Amico_0542"/>
<dbReference type="InterPro" id="IPR039661">
    <property type="entry name" value="ELP3"/>
</dbReference>
<feature type="domain" description="Radical SAM core" evidence="7">
    <location>
        <begin position="1"/>
        <end position="225"/>
    </location>
</feature>
<evidence type="ECO:0000256" key="2">
    <source>
        <dbReference type="ARBA" id="ARBA00022485"/>
    </source>
</evidence>
<dbReference type="CDD" id="cd01335">
    <property type="entry name" value="Radical_SAM"/>
    <property type="match status" value="1"/>
</dbReference>
<evidence type="ECO:0000256" key="6">
    <source>
        <dbReference type="ARBA" id="ARBA00023014"/>
    </source>
</evidence>
<dbReference type="GO" id="GO:0051539">
    <property type="term" value="F:4 iron, 4 sulfur cluster binding"/>
    <property type="evidence" value="ECO:0007669"/>
    <property type="project" value="UniProtKB-KW"/>
</dbReference>
<dbReference type="RefSeq" id="WP_013047944.1">
    <property type="nucleotide sequence ID" value="NC_014011.1"/>
</dbReference>
<protein>
    <submittedName>
        <fullName evidence="8">Radical SAM domain protein</fullName>
    </submittedName>
</protein>